<feature type="transmembrane region" description="Helical" evidence="1">
    <location>
        <begin position="6"/>
        <end position="28"/>
    </location>
</feature>
<keyword evidence="2" id="KW-0934">Plastid</keyword>
<keyword evidence="1" id="KW-0812">Transmembrane</keyword>
<protein>
    <recommendedName>
        <fullName evidence="3">Ycf37</fullName>
    </recommendedName>
</protein>
<keyword evidence="1" id="KW-0472">Membrane</keyword>
<dbReference type="EMBL" id="KX284724">
    <property type="protein sequence ID" value="AOM67361.1"/>
    <property type="molecule type" value="Genomic_DNA"/>
</dbReference>
<evidence type="ECO:0000256" key="1">
    <source>
        <dbReference type="SAM" id="Phobius"/>
    </source>
</evidence>
<dbReference type="AlphaFoldDB" id="A0A1C9CG55"/>
<reference evidence="2" key="1">
    <citation type="journal article" date="2016" name="BMC Biol.">
        <title>Parallel evolution of highly conserved plastid genome architecture in red seaweeds and seed plants.</title>
        <authorList>
            <person name="Lee J."/>
            <person name="Cho C.H."/>
            <person name="Park S.I."/>
            <person name="Choi J.W."/>
            <person name="Song H.S."/>
            <person name="West J.A."/>
            <person name="Bhattacharya D."/>
            <person name="Yoon H.S."/>
        </authorList>
    </citation>
    <scope>NUCLEOTIDE SEQUENCE</scope>
</reference>
<dbReference type="RefSeq" id="YP_009294119.1">
    <property type="nucleotide sequence ID" value="NC_031146.1"/>
</dbReference>
<gene>
    <name evidence="2" type="ORF">Hrub_117</name>
</gene>
<evidence type="ECO:0000313" key="2">
    <source>
        <dbReference type="EMBL" id="AOM67361.1"/>
    </source>
</evidence>
<accession>A0A1C9CG55</accession>
<geneLocation type="plastid" evidence="2"/>
<keyword evidence="1" id="KW-1133">Transmembrane helix</keyword>
<evidence type="ECO:0008006" key="3">
    <source>
        <dbReference type="Google" id="ProtNLM"/>
    </source>
</evidence>
<name>A0A1C9CG55_9FLOR</name>
<dbReference type="GeneID" id="29070115"/>
<organism evidence="2">
    <name type="scientific">Hildenbrandia rubra</name>
    <dbReference type="NCBI Taxonomy" id="31481"/>
    <lineage>
        <taxon>Eukaryota</taxon>
        <taxon>Rhodophyta</taxon>
        <taxon>Florideophyceae</taxon>
        <taxon>Hildenbrandiophycidae</taxon>
        <taxon>Hildenbrandiales</taxon>
        <taxon>Hildenbrandiaceae</taxon>
        <taxon>Hildenbrandia</taxon>
    </lineage>
</organism>
<sequence length="128" mass="14891">MHMNYLVEIVYLSLASILLLVLCINLTIQILNIYQVEKSLSIAVPSIDCKVFSESISYIISQLYIRKYQWIEAIQILQLTFKHKQSYDSFNKYSLSSLYHALAYTYRKSSKPMVAAYYTKLALSLNDK</sequence>
<proteinExistence type="predicted"/>